<dbReference type="RefSeq" id="WP_130605489.1">
    <property type="nucleotide sequence ID" value="NZ_AP019368.1"/>
</dbReference>
<evidence type="ECO:0000313" key="1">
    <source>
        <dbReference type="EMBL" id="BBH51696.1"/>
    </source>
</evidence>
<evidence type="ECO:0000313" key="2">
    <source>
        <dbReference type="Proteomes" id="UP000291236"/>
    </source>
</evidence>
<dbReference type="KEGG" id="sbf:JCM31447_01130"/>
<reference evidence="1 2" key="1">
    <citation type="submission" date="2018-12" db="EMBL/GenBank/DDBJ databases">
        <title>Rubrispira sanarue gen. nov., sp., nov., a member of the order Silvanigrellales, isolated from a brackish lake in Hamamatsu Japan.</title>
        <authorList>
            <person name="Maejima Y."/>
            <person name="Iino T."/>
            <person name="Muraguchi Y."/>
            <person name="Fukuda K."/>
            <person name="Nojiri H."/>
            <person name="Ohkuma M."/>
            <person name="Moriuchi R."/>
            <person name="Dohra H."/>
            <person name="Kimbara K."/>
            <person name="Shintani M."/>
        </authorList>
    </citation>
    <scope>NUCLEOTIDE SEQUENCE [LARGE SCALE GENOMIC DNA]</scope>
    <source>
        <strain evidence="1 2">RF1110005</strain>
    </source>
</reference>
<dbReference type="OrthoDB" id="5296717at2"/>
<organism evidence="1 2">
    <name type="scientific">Fluviispira sanaruensis</name>
    <dbReference type="NCBI Taxonomy" id="2493639"/>
    <lineage>
        <taxon>Bacteria</taxon>
        <taxon>Pseudomonadati</taxon>
        <taxon>Bdellovibrionota</taxon>
        <taxon>Oligoflexia</taxon>
        <taxon>Silvanigrellales</taxon>
        <taxon>Silvanigrellaceae</taxon>
        <taxon>Fluviispira</taxon>
    </lineage>
</organism>
<dbReference type="EMBL" id="AP019368">
    <property type="protein sequence ID" value="BBH51696.1"/>
    <property type="molecule type" value="Genomic_DNA"/>
</dbReference>
<sequence length="86" mass="10045">MLDILEALKNGENSHEQAIALLPLLLDIRKIGEQLIRQQNFFHTFLFPMLENRLKPRLERLIHVEKLLKSLPRKGSSCENLQNELS</sequence>
<accession>A0A4P2VG60</accession>
<name>A0A4P2VG60_FLUSA</name>
<dbReference type="Proteomes" id="UP000291236">
    <property type="component" value="Chromosome"/>
</dbReference>
<keyword evidence="2" id="KW-1185">Reference proteome</keyword>
<gene>
    <name evidence="1" type="ORF">JCM31447_01130</name>
</gene>
<proteinExistence type="predicted"/>
<protein>
    <submittedName>
        <fullName evidence="1">Uncharacterized protein</fullName>
    </submittedName>
</protein>
<dbReference type="AlphaFoldDB" id="A0A4P2VG60"/>